<dbReference type="EMBL" id="MUBK01000058">
    <property type="protein sequence ID" value="OTA15312.1"/>
    <property type="molecule type" value="Genomic_DNA"/>
</dbReference>
<comment type="caution">
    <text evidence="1">The sequence shown here is derived from an EMBL/GenBank/DDBJ whole genome shotgun (WGS) entry which is preliminary data.</text>
</comment>
<gene>
    <name evidence="1" type="ORF">Xbed_03603</name>
</gene>
<proteinExistence type="predicted"/>
<name>A0A1Y2SBJ5_9GAMM</name>
<keyword evidence="2" id="KW-1185">Reference proteome</keyword>
<sequence length="165" mass="18569">MGIGKAVNPIRTGHMAIPRTPERHRINQGFTQDHRGRTNQPRFIPDAAMRPRQIEMQRGARPQAIGDFAAVHFLYLPLQPDHRHDQRAAEVFMAALTQQPDGLQLRADLCAGFQFFLRQPIAEGAVGKTELKVADQFRMVKAAFFQVLPGFRGIQQGLVIELSHP</sequence>
<dbReference type="Proteomes" id="UP000194204">
    <property type="component" value="Unassembled WGS sequence"/>
</dbReference>
<evidence type="ECO:0000313" key="2">
    <source>
        <dbReference type="Proteomes" id="UP000194204"/>
    </source>
</evidence>
<protein>
    <submittedName>
        <fullName evidence="1">Uncharacterized protein</fullName>
    </submittedName>
</protein>
<accession>A0A1Y2SBJ5</accession>
<organism evidence="1 2">
    <name type="scientific">Xenorhabdus beddingii</name>
    <dbReference type="NCBI Taxonomy" id="40578"/>
    <lineage>
        <taxon>Bacteria</taxon>
        <taxon>Pseudomonadati</taxon>
        <taxon>Pseudomonadota</taxon>
        <taxon>Gammaproteobacteria</taxon>
        <taxon>Enterobacterales</taxon>
        <taxon>Morganellaceae</taxon>
        <taxon>Xenorhabdus</taxon>
    </lineage>
</organism>
<reference evidence="1 2" key="1">
    <citation type="submission" date="2017-01" db="EMBL/GenBank/DDBJ databases">
        <title>Deconstructing symbiosis and pathogenesis requirements using a combined genomic-metabolomic approach.</title>
        <authorList>
            <person name="Tobias N.J."/>
            <person name="Wolff H."/>
            <person name="Djahanschiri B."/>
            <person name="Ebersberger I."/>
            <person name="Bode H.B."/>
        </authorList>
    </citation>
    <scope>NUCLEOTIDE SEQUENCE [LARGE SCALE GENOMIC DNA]</scope>
    <source>
        <strain evidence="1 2">DSM 4764</strain>
    </source>
</reference>
<evidence type="ECO:0000313" key="1">
    <source>
        <dbReference type="EMBL" id="OTA15312.1"/>
    </source>
</evidence>
<dbReference type="AlphaFoldDB" id="A0A1Y2SBJ5"/>